<dbReference type="PhylomeDB" id="D8FSW8"/>
<sequence>MEPNPIFSEFQLEFFKRIKMQPKSIETLNDVSEVMSGCAQIFSFENLDVVANTTEPLNREVIIQQLVNNKQGGLCYKINSVFYYFIKSFGFNIYQVRCCVENQETHDCWQINGAHIINIIEYENKKYLADVAFGCNLSYEPIPFSEEIIESCTGLYRIRKVDNIIRDIKYTYLLEFKKPDSFSPESARLWTNGYAFDPLVKAIDIDENDKIDSHATQIQQLIIDDPTKEFSVKPLATKVVNNESIATLTSNSFTLTNCKTGEKTKVTFDINNEIKQLEQFNQHLISIFNLPPLKFLPKI</sequence>
<evidence type="ECO:0000256" key="6">
    <source>
        <dbReference type="RuleBase" id="RU003452"/>
    </source>
</evidence>
<accession>D8FSW8</accession>
<dbReference type="InterPro" id="IPR038765">
    <property type="entry name" value="Papain-like_cys_pep_sf"/>
</dbReference>
<keyword evidence="3 6" id="KW-0808">Transferase</keyword>
<organism evidence="7">
    <name type="scientific">Dictyostelium discoideum</name>
    <name type="common">Social amoeba</name>
    <dbReference type="NCBI Taxonomy" id="44689"/>
    <lineage>
        <taxon>Eukaryota</taxon>
        <taxon>Amoebozoa</taxon>
        <taxon>Evosea</taxon>
        <taxon>Eumycetozoa</taxon>
        <taxon>Dictyostelia</taxon>
        <taxon>Dictyosteliales</taxon>
        <taxon>Dictyosteliaceae</taxon>
        <taxon>Dictyostelium</taxon>
    </lineage>
</organism>
<dbReference type="Pfam" id="PF00797">
    <property type="entry name" value="Acetyltransf_2"/>
    <property type="match status" value="1"/>
</dbReference>
<dbReference type="FunFam" id="3.30.2140.20:FF:000002">
    <property type="entry name" value="Arylamine N-acetyltransferase"/>
    <property type="match status" value="1"/>
</dbReference>
<comment type="similarity">
    <text evidence="1 6">Belongs to the arylamine N-acetyltransferase family.</text>
</comment>
<dbReference type="OMA" id="IMESVAY"/>
<dbReference type="PANTHER" id="PTHR11786:SF9">
    <property type="entry name" value="ARYLAMINE N-ACETYLTRANSFERASE 1-RELATED"/>
    <property type="match status" value="1"/>
</dbReference>
<dbReference type="PANTHER" id="PTHR11786">
    <property type="entry name" value="N-HYDROXYARYLAMINE O-ACETYLTRANSFERASE"/>
    <property type="match status" value="1"/>
</dbReference>
<comment type="catalytic activity">
    <reaction evidence="5">
        <text>an arylamine + acetyl-CoA = an N-acetylarylamine + CoA</text>
        <dbReference type="Rhea" id="RHEA:16613"/>
        <dbReference type="ChEBI" id="CHEBI:13790"/>
        <dbReference type="ChEBI" id="CHEBI:50471"/>
        <dbReference type="ChEBI" id="CHEBI:57287"/>
        <dbReference type="ChEBI" id="CHEBI:57288"/>
        <dbReference type="EC" id="2.3.1.5"/>
    </reaction>
</comment>
<dbReference type="InterPro" id="IPR053710">
    <property type="entry name" value="Arylamine_NAT_domain_sf"/>
</dbReference>
<proteinExistence type="inferred from homology"/>
<dbReference type="EC" id="2.3.1.5" evidence="2"/>
<evidence type="ECO:0000313" key="7">
    <source>
        <dbReference type="EMBL" id="CBL43358.1"/>
    </source>
</evidence>
<dbReference type="SUPFAM" id="SSF54001">
    <property type="entry name" value="Cysteine proteinases"/>
    <property type="match status" value="1"/>
</dbReference>
<dbReference type="HOGENOM" id="CLU_049918_4_0_1"/>
<reference evidence="7" key="1">
    <citation type="journal article" date="2010" name="FEBS Lett.">
        <title>Comparative genomic and phylogenetic investigation of the xenobiotic metabolizing arylamine N-acetyltransferase enzyme family.</title>
        <authorList>
            <person name="Glenn A.E."/>
            <person name="Karagianni E.P."/>
            <person name="Ulndreaj A."/>
            <person name="Boukouvala S."/>
        </authorList>
    </citation>
    <scope>NUCLEOTIDE SEQUENCE</scope>
    <source>
        <strain evidence="7">AX4</strain>
    </source>
</reference>
<dbReference type="SMR" id="D8FSW8"/>
<dbReference type="InterPro" id="IPR001447">
    <property type="entry name" value="Arylamine_N-AcTrfase"/>
</dbReference>
<dbReference type="Gene3D" id="3.30.2140.20">
    <property type="match status" value="1"/>
</dbReference>
<evidence type="ECO:0000256" key="5">
    <source>
        <dbReference type="ARBA" id="ARBA00052838"/>
    </source>
</evidence>
<keyword evidence="4 6" id="KW-0012">Acyltransferase</keyword>
<dbReference type="GO" id="GO:0004060">
    <property type="term" value="F:arylamine N-acetyltransferase activity"/>
    <property type="evidence" value="ECO:0007669"/>
    <property type="project" value="UniProtKB-EC"/>
</dbReference>
<evidence type="ECO:0000256" key="3">
    <source>
        <dbReference type="ARBA" id="ARBA00022679"/>
    </source>
</evidence>
<gene>
    <name evidence="7" type="primary">nat3</name>
</gene>
<evidence type="ECO:0000256" key="2">
    <source>
        <dbReference type="ARBA" id="ARBA00012701"/>
    </source>
</evidence>
<evidence type="ECO:0000256" key="1">
    <source>
        <dbReference type="ARBA" id="ARBA00006547"/>
    </source>
</evidence>
<name>D8FSW8_DICDI</name>
<dbReference type="VEuPathDB" id="AmoebaDB:DDB_G0288507"/>
<dbReference type="PRINTS" id="PR01543">
    <property type="entry name" value="ANATRNSFRASE"/>
</dbReference>
<protein>
    <recommendedName>
        <fullName evidence="2">arylamine N-acetyltransferase</fullName>
        <ecNumber evidence="2">2.3.1.5</ecNumber>
    </recommendedName>
</protein>
<evidence type="ECO:0000256" key="4">
    <source>
        <dbReference type="ARBA" id="ARBA00023315"/>
    </source>
</evidence>
<dbReference type="AlphaFoldDB" id="D8FSW8"/>
<dbReference type="EMBL" id="BN001452">
    <property type="protein sequence ID" value="CBL43358.1"/>
    <property type="molecule type" value="Genomic_DNA"/>
</dbReference>